<dbReference type="Proteomes" id="UP001143328">
    <property type="component" value="Unassembled WGS sequence"/>
</dbReference>
<dbReference type="SMART" id="SM01321">
    <property type="entry name" value="Y1_Tnp"/>
    <property type="match status" value="1"/>
</dbReference>
<dbReference type="Pfam" id="PF01797">
    <property type="entry name" value="Y1_Tnp"/>
    <property type="match status" value="1"/>
</dbReference>
<dbReference type="PANTHER" id="PTHR36966:SF1">
    <property type="entry name" value="REP-ASSOCIATED TYROSINE TRANSPOSASE"/>
    <property type="match status" value="1"/>
</dbReference>
<accession>A0A9W6KC34</accession>
<reference evidence="2" key="1">
    <citation type="journal article" date="2014" name="Int. J. Syst. Evol. Microbiol.">
        <title>Complete genome sequence of Corynebacterium casei LMG S-19264T (=DSM 44701T), isolated from a smear-ripened cheese.</title>
        <authorList>
            <consortium name="US DOE Joint Genome Institute (JGI-PGF)"/>
            <person name="Walter F."/>
            <person name="Albersmeier A."/>
            <person name="Kalinowski J."/>
            <person name="Ruckert C."/>
        </authorList>
    </citation>
    <scope>NUCLEOTIDE SEQUENCE</scope>
    <source>
        <strain evidence="2">VKM B-2935</strain>
    </source>
</reference>
<dbReference type="SUPFAM" id="SSF143422">
    <property type="entry name" value="Transposase IS200-like"/>
    <property type="match status" value="1"/>
</dbReference>
<keyword evidence="3" id="KW-1185">Reference proteome</keyword>
<dbReference type="EMBL" id="BSFN01000029">
    <property type="protein sequence ID" value="GLK91919.1"/>
    <property type="molecule type" value="Genomic_DNA"/>
</dbReference>
<sequence length="164" mass="19717">MRYRRAWVPGGTYFFTLALHNRSQTLLTDHIDLLRNVMHQVRERHPFETLAAVVLPDHLHCVWQLPDGDYDFATRWALIKAAFSRQLPRAEPISLSRNLKRERGIWQRRYWEHCIREQEDLERHIDYIHFNPVKHGHADRASEWPYSSIHRYIRQGLIAEDWAG</sequence>
<gene>
    <name evidence="2" type="ORF">GCM10017655_49830</name>
</gene>
<dbReference type="Gene3D" id="3.30.70.1290">
    <property type="entry name" value="Transposase IS200-like"/>
    <property type="match status" value="1"/>
</dbReference>
<dbReference type="PANTHER" id="PTHR36966">
    <property type="entry name" value="REP-ASSOCIATED TYROSINE TRANSPOSASE"/>
    <property type="match status" value="1"/>
</dbReference>
<comment type="caution">
    <text evidence="2">The sequence shown here is derived from an EMBL/GenBank/DDBJ whole genome shotgun (WGS) entry which is preliminary data.</text>
</comment>
<evidence type="ECO:0000313" key="3">
    <source>
        <dbReference type="Proteomes" id="UP001143328"/>
    </source>
</evidence>
<dbReference type="GO" id="GO:0004803">
    <property type="term" value="F:transposase activity"/>
    <property type="evidence" value="ECO:0007669"/>
    <property type="project" value="InterPro"/>
</dbReference>
<feature type="domain" description="Transposase IS200-like" evidence="1">
    <location>
        <begin position="8"/>
        <end position="131"/>
    </location>
</feature>
<reference evidence="2" key="2">
    <citation type="submission" date="2023-01" db="EMBL/GenBank/DDBJ databases">
        <authorList>
            <person name="Sun Q."/>
            <person name="Evtushenko L."/>
        </authorList>
    </citation>
    <scope>NUCLEOTIDE SEQUENCE</scope>
    <source>
        <strain evidence="2">VKM B-2935</strain>
    </source>
</reference>
<dbReference type="InterPro" id="IPR002686">
    <property type="entry name" value="Transposase_17"/>
</dbReference>
<dbReference type="NCBIfam" id="NF047646">
    <property type="entry name" value="REP_Tyr_transpos"/>
    <property type="match status" value="1"/>
</dbReference>
<proteinExistence type="predicted"/>
<dbReference type="RefSeq" id="WP_271198186.1">
    <property type="nucleotide sequence ID" value="NZ_BSFN01000029.1"/>
</dbReference>
<dbReference type="GO" id="GO:0043565">
    <property type="term" value="F:sequence-specific DNA binding"/>
    <property type="evidence" value="ECO:0007669"/>
    <property type="project" value="TreeGrafter"/>
</dbReference>
<evidence type="ECO:0000313" key="2">
    <source>
        <dbReference type="EMBL" id="GLK91919.1"/>
    </source>
</evidence>
<name>A0A9W6KC34_9PSED</name>
<dbReference type="GO" id="GO:0006313">
    <property type="term" value="P:DNA transposition"/>
    <property type="evidence" value="ECO:0007669"/>
    <property type="project" value="InterPro"/>
</dbReference>
<dbReference type="AlphaFoldDB" id="A0A9W6KC34"/>
<dbReference type="InterPro" id="IPR052715">
    <property type="entry name" value="RAYT_transposase"/>
</dbReference>
<dbReference type="InterPro" id="IPR036515">
    <property type="entry name" value="Transposase_17_sf"/>
</dbReference>
<organism evidence="2 3">
    <name type="scientific">Pseudomonas turukhanskensis</name>
    <dbReference type="NCBI Taxonomy" id="1806536"/>
    <lineage>
        <taxon>Bacteria</taxon>
        <taxon>Pseudomonadati</taxon>
        <taxon>Pseudomonadota</taxon>
        <taxon>Gammaproteobacteria</taxon>
        <taxon>Pseudomonadales</taxon>
        <taxon>Pseudomonadaceae</taxon>
        <taxon>Pseudomonas</taxon>
    </lineage>
</organism>
<evidence type="ECO:0000259" key="1">
    <source>
        <dbReference type="SMART" id="SM01321"/>
    </source>
</evidence>
<protein>
    <submittedName>
        <fullName evidence="2">Transposase</fullName>
    </submittedName>
</protein>